<dbReference type="NCBIfam" id="TIGR01708">
    <property type="entry name" value="typeII_sec_gspH"/>
    <property type="match status" value="1"/>
</dbReference>
<dbReference type="Gene3D" id="3.55.40.10">
    <property type="entry name" value="minor pseudopilin epsh domain"/>
    <property type="match status" value="1"/>
</dbReference>
<keyword evidence="7 10" id="KW-1133">Transmembrane helix</keyword>
<dbReference type="Pfam" id="PF07963">
    <property type="entry name" value="N_methyl"/>
    <property type="match status" value="1"/>
</dbReference>
<dbReference type="OrthoDB" id="5730913at2"/>
<gene>
    <name evidence="11" type="primary">gspH</name>
    <name evidence="11" type="ORF">I5R27_02820</name>
</gene>
<dbReference type="RefSeq" id="WP_016783199.1">
    <property type="nucleotide sequence ID" value="NZ_CP021132.1"/>
</dbReference>
<name>A0A9Q6VMF3_PSEFR</name>
<evidence type="ECO:0000256" key="7">
    <source>
        <dbReference type="ARBA" id="ARBA00022989"/>
    </source>
</evidence>
<evidence type="ECO:0000313" key="12">
    <source>
        <dbReference type="Proteomes" id="UP000594467"/>
    </source>
</evidence>
<accession>A0A9Q6VMF3</accession>
<dbReference type="SUPFAM" id="SSF54523">
    <property type="entry name" value="Pili subunits"/>
    <property type="match status" value="1"/>
</dbReference>
<evidence type="ECO:0000256" key="1">
    <source>
        <dbReference type="ARBA" id="ARBA00004377"/>
    </source>
</evidence>
<dbReference type="InterPro" id="IPR002416">
    <property type="entry name" value="T2SS_protein-GspH"/>
</dbReference>
<evidence type="ECO:0000256" key="6">
    <source>
        <dbReference type="ARBA" id="ARBA00022692"/>
    </source>
</evidence>
<dbReference type="InterPro" id="IPR049875">
    <property type="entry name" value="TypeII_GspH"/>
</dbReference>
<sequence>MRKLSSGFTLIEVMVVIVLVGVLASMVHISLGDNNSRNARLEADVLLEVMYGLREKAVLDGQEYGLRLEPDAYQVMRFERVGWQPADSRVQLPSGLVLALALEGRPQPLLPMAQVPQLLWLSSDENSAFSLHLDSPPQRWRSIVSDGLGDAQVVVPEVSHEG</sequence>
<reference evidence="11 12" key="1">
    <citation type="submission" date="2020-11" db="EMBL/GenBank/DDBJ databases">
        <title>The Complete Genome of Pseudomonas fragi A13BB.</title>
        <authorList>
            <person name="Awolope O.K."/>
            <person name="O'Driscoll N.H."/>
            <person name="Di Salvo A."/>
            <person name="Lamb A.J."/>
        </authorList>
    </citation>
    <scope>NUCLEOTIDE SEQUENCE [LARGE SCALE GENOMIC DNA]</scope>
    <source>
        <strain evidence="11 12">A13BB</strain>
    </source>
</reference>
<dbReference type="AlphaFoldDB" id="A0A9Q6VMF3"/>
<dbReference type="PROSITE" id="PS00409">
    <property type="entry name" value="PROKAR_NTER_METHYL"/>
    <property type="match status" value="1"/>
</dbReference>
<evidence type="ECO:0000256" key="3">
    <source>
        <dbReference type="ARBA" id="ARBA00022475"/>
    </source>
</evidence>
<dbReference type="Proteomes" id="UP000594467">
    <property type="component" value="Chromosome"/>
</dbReference>
<keyword evidence="6 10" id="KW-0812">Transmembrane</keyword>
<protein>
    <recommendedName>
        <fullName evidence="2">Type II secretion system protein H</fullName>
    </recommendedName>
    <alternativeName>
        <fullName evidence="9">General secretion pathway protein H</fullName>
    </alternativeName>
</protein>
<evidence type="ECO:0000256" key="9">
    <source>
        <dbReference type="ARBA" id="ARBA00030775"/>
    </source>
</evidence>
<organism evidence="11 12">
    <name type="scientific">Pseudomonas fragi</name>
    <dbReference type="NCBI Taxonomy" id="296"/>
    <lineage>
        <taxon>Bacteria</taxon>
        <taxon>Pseudomonadati</taxon>
        <taxon>Pseudomonadota</taxon>
        <taxon>Gammaproteobacteria</taxon>
        <taxon>Pseudomonadales</taxon>
        <taxon>Pseudomonadaceae</taxon>
        <taxon>Pseudomonas</taxon>
    </lineage>
</organism>
<dbReference type="GeneID" id="72386664"/>
<dbReference type="GO" id="GO:0005886">
    <property type="term" value="C:plasma membrane"/>
    <property type="evidence" value="ECO:0007669"/>
    <property type="project" value="UniProtKB-SubCell"/>
</dbReference>
<evidence type="ECO:0000256" key="4">
    <source>
        <dbReference type="ARBA" id="ARBA00022481"/>
    </source>
</evidence>
<feature type="transmembrane region" description="Helical" evidence="10">
    <location>
        <begin position="7"/>
        <end position="31"/>
    </location>
</feature>
<keyword evidence="4" id="KW-0488">Methylation</keyword>
<keyword evidence="8 10" id="KW-0472">Membrane</keyword>
<dbReference type="InterPro" id="IPR012902">
    <property type="entry name" value="N_methyl_site"/>
</dbReference>
<dbReference type="GO" id="GO:0015627">
    <property type="term" value="C:type II protein secretion system complex"/>
    <property type="evidence" value="ECO:0007669"/>
    <property type="project" value="InterPro"/>
</dbReference>
<dbReference type="InterPro" id="IPR045584">
    <property type="entry name" value="Pilin-like"/>
</dbReference>
<proteinExistence type="predicted"/>
<evidence type="ECO:0000256" key="10">
    <source>
        <dbReference type="SAM" id="Phobius"/>
    </source>
</evidence>
<keyword evidence="3" id="KW-1003">Cell membrane</keyword>
<comment type="subcellular location">
    <subcellularLocation>
        <location evidence="1">Cell inner membrane</location>
        <topology evidence="1">Single-pass membrane protein</topology>
    </subcellularLocation>
</comment>
<dbReference type="EMBL" id="CP065202">
    <property type="protein sequence ID" value="QPL32072.1"/>
    <property type="molecule type" value="Genomic_DNA"/>
</dbReference>
<evidence type="ECO:0000256" key="8">
    <source>
        <dbReference type="ARBA" id="ARBA00023136"/>
    </source>
</evidence>
<keyword evidence="5" id="KW-0997">Cell inner membrane</keyword>
<dbReference type="NCBIfam" id="TIGR02532">
    <property type="entry name" value="IV_pilin_GFxxxE"/>
    <property type="match status" value="1"/>
</dbReference>
<evidence type="ECO:0000256" key="2">
    <source>
        <dbReference type="ARBA" id="ARBA00021549"/>
    </source>
</evidence>
<evidence type="ECO:0000313" key="11">
    <source>
        <dbReference type="EMBL" id="QPL32072.1"/>
    </source>
</evidence>
<dbReference type="GO" id="GO:0015628">
    <property type="term" value="P:protein secretion by the type II secretion system"/>
    <property type="evidence" value="ECO:0007669"/>
    <property type="project" value="InterPro"/>
</dbReference>
<dbReference type="PRINTS" id="PR00885">
    <property type="entry name" value="BCTERIALGSPH"/>
</dbReference>
<evidence type="ECO:0000256" key="5">
    <source>
        <dbReference type="ARBA" id="ARBA00022519"/>
    </source>
</evidence>